<dbReference type="PROSITE" id="PS51457">
    <property type="entry name" value="BEN"/>
    <property type="match status" value="1"/>
</dbReference>
<keyword evidence="4" id="KW-1185">Reference proteome</keyword>
<feature type="compositionally biased region" description="Basic and acidic residues" evidence="1">
    <location>
        <begin position="108"/>
        <end position="121"/>
    </location>
</feature>
<feature type="compositionally biased region" description="Basic and acidic residues" evidence="1">
    <location>
        <begin position="7"/>
        <end position="17"/>
    </location>
</feature>
<feature type="compositionally biased region" description="Low complexity" evidence="1">
    <location>
        <begin position="140"/>
        <end position="241"/>
    </location>
</feature>
<dbReference type="EMBL" id="OZ035824">
    <property type="protein sequence ID" value="CAL1592385.1"/>
    <property type="molecule type" value="Genomic_DNA"/>
</dbReference>
<accession>A0AAV2KQP7</accession>
<feature type="domain" description="BEN" evidence="2">
    <location>
        <begin position="433"/>
        <end position="534"/>
    </location>
</feature>
<dbReference type="AlphaFoldDB" id="A0AAV2KQP7"/>
<organism evidence="3 4">
    <name type="scientific">Knipowitschia caucasica</name>
    <name type="common">Caucasian dwarf goby</name>
    <name type="synonym">Pomatoschistus caucasicus</name>
    <dbReference type="NCBI Taxonomy" id="637954"/>
    <lineage>
        <taxon>Eukaryota</taxon>
        <taxon>Metazoa</taxon>
        <taxon>Chordata</taxon>
        <taxon>Craniata</taxon>
        <taxon>Vertebrata</taxon>
        <taxon>Euteleostomi</taxon>
        <taxon>Actinopterygii</taxon>
        <taxon>Neopterygii</taxon>
        <taxon>Teleostei</taxon>
        <taxon>Neoteleostei</taxon>
        <taxon>Acanthomorphata</taxon>
        <taxon>Gobiaria</taxon>
        <taxon>Gobiiformes</taxon>
        <taxon>Gobioidei</taxon>
        <taxon>Gobiidae</taxon>
        <taxon>Gobiinae</taxon>
        <taxon>Knipowitschia</taxon>
    </lineage>
</organism>
<evidence type="ECO:0000313" key="3">
    <source>
        <dbReference type="EMBL" id="CAL1592385.1"/>
    </source>
</evidence>
<feature type="compositionally biased region" description="Low complexity" evidence="1">
    <location>
        <begin position="249"/>
        <end position="273"/>
    </location>
</feature>
<evidence type="ECO:0000256" key="1">
    <source>
        <dbReference type="SAM" id="MobiDB-lite"/>
    </source>
</evidence>
<sequence length="537" mass="60253">MKSRSQRRMESREIKELPKRHRLPPKKASCYQAFLESPKGVGVAGSFVFVSFEDGYTGKMFNICDVLRKDEKPVQDFHDLSPGEEILARWSDHKFYNATVEYIGTNTKKDAKKTVSKKKDAVASQHHNFYNSSPSHPTKQQPASTPQPAQQPSQQHQVASALQPVQQPSQQHQVASALQPVQQPSQQHQVASALQPVQQPSQQHQVASALQPVQQPSQQHQVASALQPVQQPSQQHQVASALQHAPPNQHLQQQSRHQSHPYQLLQSSPQQSPHPRHLLYHQPLQSIEVQPPPLYGPSYSKSLTSYYQLTPSTSQQVYAQVHHSTIVSQGTPEKHDVFQSAIETPPRSVRSSFMNMLNTPPGSSRAEHSGAISDTTEFARLKENNKRLEVLNTIDSADLEKIRELLGKIEELVPSTKEGHQGRQRDKKELYPGSGLYISATRLAAIKVEAKKDCLRLFHLLFDEVFSPEECRNCVAFGKHGKIPDGKTLLNKRKVDAVLTYIMHCCTLAGWIPVDMSKVKKALINKCRARAARRLVS</sequence>
<dbReference type="GO" id="GO:0003677">
    <property type="term" value="F:DNA binding"/>
    <property type="evidence" value="ECO:0007669"/>
    <property type="project" value="InterPro"/>
</dbReference>
<name>A0AAV2KQP7_KNICA</name>
<evidence type="ECO:0000259" key="2">
    <source>
        <dbReference type="PROSITE" id="PS51457"/>
    </source>
</evidence>
<gene>
    <name evidence="3" type="ORF">KC01_LOCUS21637</name>
</gene>
<proteinExistence type="predicted"/>
<protein>
    <recommendedName>
        <fullName evidence="2">BEN domain-containing protein</fullName>
    </recommendedName>
</protein>
<dbReference type="Proteomes" id="UP001497482">
    <property type="component" value="Chromosome 2"/>
</dbReference>
<evidence type="ECO:0000313" key="4">
    <source>
        <dbReference type="Proteomes" id="UP001497482"/>
    </source>
</evidence>
<reference evidence="3 4" key="1">
    <citation type="submission" date="2024-04" db="EMBL/GenBank/DDBJ databases">
        <authorList>
            <person name="Waldvogel A.-M."/>
            <person name="Schoenle A."/>
        </authorList>
    </citation>
    <scope>NUCLEOTIDE SEQUENCE [LARGE SCALE GENOMIC DNA]</scope>
</reference>
<dbReference type="InterPro" id="IPR018379">
    <property type="entry name" value="BEN_domain"/>
</dbReference>
<feature type="compositionally biased region" description="Polar residues" evidence="1">
    <location>
        <begin position="125"/>
        <end position="139"/>
    </location>
</feature>
<feature type="region of interest" description="Disordered" evidence="1">
    <location>
        <begin position="108"/>
        <end position="276"/>
    </location>
</feature>
<feature type="region of interest" description="Disordered" evidence="1">
    <location>
        <begin position="1"/>
        <end position="24"/>
    </location>
</feature>